<accession>A0AAD8LJ70</accession>
<comment type="caution">
    <text evidence="1">The sequence shown here is derived from an EMBL/GenBank/DDBJ whole genome shotgun (WGS) entry which is preliminary data.</text>
</comment>
<name>A0AAD8LJ70_TARER</name>
<protein>
    <submittedName>
        <fullName evidence="1">Uncharacterized protein</fullName>
    </submittedName>
</protein>
<dbReference type="AlphaFoldDB" id="A0AAD8LJ70"/>
<keyword evidence="2" id="KW-1185">Reference proteome</keyword>
<dbReference type="EMBL" id="JAUHHV010000001">
    <property type="protein sequence ID" value="KAK1439886.1"/>
    <property type="molecule type" value="Genomic_DNA"/>
</dbReference>
<sequence>MRTRNREITKHAPEFNVRVSREKKVNDNGCNDSIVNSGICSEKSSEKSSKMETSCSSRSVNEFEEIECFVSIFFLNKNMEAVLCGGGRVKVDRWWYVEKDGGGGERERVNGGGGGGFGI</sequence>
<evidence type="ECO:0000313" key="1">
    <source>
        <dbReference type="EMBL" id="KAK1439886.1"/>
    </source>
</evidence>
<dbReference type="Proteomes" id="UP001229421">
    <property type="component" value="Unassembled WGS sequence"/>
</dbReference>
<organism evidence="1 2">
    <name type="scientific">Tagetes erecta</name>
    <name type="common">African marigold</name>
    <dbReference type="NCBI Taxonomy" id="13708"/>
    <lineage>
        <taxon>Eukaryota</taxon>
        <taxon>Viridiplantae</taxon>
        <taxon>Streptophyta</taxon>
        <taxon>Embryophyta</taxon>
        <taxon>Tracheophyta</taxon>
        <taxon>Spermatophyta</taxon>
        <taxon>Magnoliopsida</taxon>
        <taxon>eudicotyledons</taxon>
        <taxon>Gunneridae</taxon>
        <taxon>Pentapetalae</taxon>
        <taxon>asterids</taxon>
        <taxon>campanulids</taxon>
        <taxon>Asterales</taxon>
        <taxon>Asteraceae</taxon>
        <taxon>Asteroideae</taxon>
        <taxon>Heliantheae alliance</taxon>
        <taxon>Tageteae</taxon>
        <taxon>Tagetes</taxon>
    </lineage>
</organism>
<proteinExistence type="predicted"/>
<gene>
    <name evidence="1" type="ORF">QVD17_05710</name>
</gene>
<evidence type="ECO:0000313" key="2">
    <source>
        <dbReference type="Proteomes" id="UP001229421"/>
    </source>
</evidence>
<reference evidence="1" key="1">
    <citation type="journal article" date="2023" name="bioRxiv">
        <title>Improved chromosome-level genome assembly for marigold (Tagetes erecta).</title>
        <authorList>
            <person name="Jiang F."/>
            <person name="Yuan L."/>
            <person name="Wang S."/>
            <person name="Wang H."/>
            <person name="Xu D."/>
            <person name="Wang A."/>
            <person name="Fan W."/>
        </authorList>
    </citation>
    <scope>NUCLEOTIDE SEQUENCE</scope>
    <source>
        <strain evidence="1">WSJ</strain>
        <tissue evidence="1">Leaf</tissue>
    </source>
</reference>